<dbReference type="InterPro" id="IPR025997">
    <property type="entry name" value="SBP_2_dom"/>
</dbReference>
<organism evidence="6 7">
    <name type="scientific">Mesorhizobium plurifarium</name>
    <dbReference type="NCBI Taxonomy" id="69974"/>
    <lineage>
        <taxon>Bacteria</taxon>
        <taxon>Pseudomonadati</taxon>
        <taxon>Pseudomonadota</taxon>
        <taxon>Alphaproteobacteria</taxon>
        <taxon>Hyphomicrobiales</taxon>
        <taxon>Phyllobacteriaceae</taxon>
        <taxon>Mesorhizobium</taxon>
    </lineage>
</organism>
<feature type="domain" description="Periplasmic binding protein" evidence="5">
    <location>
        <begin position="36"/>
        <end position="296"/>
    </location>
</feature>
<reference evidence="6 7" key="1">
    <citation type="submission" date="2014-08" db="EMBL/GenBank/DDBJ databases">
        <authorList>
            <person name="Moulin Lionel"/>
        </authorList>
    </citation>
    <scope>NUCLEOTIDE SEQUENCE [LARGE SCALE GENOMIC DNA]</scope>
</reference>
<dbReference type="AlphaFoldDB" id="A0A090GKH4"/>
<name>A0A090GKH4_MESPL</name>
<evidence type="ECO:0000313" key="6">
    <source>
        <dbReference type="EMBL" id="CDX35434.1"/>
    </source>
</evidence>
<feature type="chain" id="PRO_5001856455" description="Periplasmic binding protein domain-containing protein" evidence="4">
    <location>
        <begin position="24"/>
        <end position="344"/>
    </location>
</feature>
<dbReference type="InterPro" id="IPR006311">
    <property type="entry name" value="TAT_signal"/>
</dbReference>
<dbReference type="GO" id="GO:0030246">
    <property type="term" value="F:carbohydrate binding"/>
    <property type="evidence" value="ECO:0007669"/>
    <property type="project" value="UniProtKB-ARBA"/>
</dbReference>
<dbReference type="Gene3D" id="3.40.50.2300">
    <property type="match status" value="2"/>
</dbReference>
<comment type="subcellular location">
    <subcellularLocation>
        <location evidence="1">Cell envelope</location>
    </subcellularLocation>
</comment>
<keyword evidence="3 4" id="KW-0732">Signal</keyword>
<feature type="signal peptide" evidence="4">
    <location>
        <begin position="1"/>
        <end position="23"/>
    </location>
</feature>
<evidence type="ECO:0000259" key="5">
    <source>
        <dbReference type="Pfam" id="PF13407"/>
    </source>
</evidence>
<sequence length="344" mass="36347">MRKNTLSRRAVLAAGLLIGGVMACGQASANDKTFVIGVAMPFQTNSWQKGFFASAKYAAEQLNASGKKVELKIVDAGGDAQTQIQQINNLTLQGVDFIIIEPLSDTALNGAVDNAVAAGIPVLATGTGGITNPKAIELQNDFKTLGDKYVKLITDRVGTKGTAIMIRGLAGNAAEQTIQDSYTRALAKYPDIKVVSTVYGDWNQSVAQQHVTTILPTLPPKVDIIFSQGEAAFGAAQAFLAAGREVPMQVYGFSGTDVNLLIKLNEKSGYDSVAMNTDPGVGGMAVNVAVAKLSGEPVPMTMEAPVPVLSVAQLKADHGNLADSDILWLKYSYDWTLKNIIGKK</sequence>
<dbReference type="PANTHER" id="PTHR46847">
    <property type="entry name" value="D-ALLOSE-BINDING PERIPLASMIC PROTEIN-RELATED"/>
    <property type="match status" value="1"/>
</dbReference>
<evidence type="ECO:0000256" key="4">
    <source>
        <dbReference type="SAM" id="SignalP"/>
    </source>
</evidence>
<dbReference type="Pfam" id="PF13407">
    <property type="entry name" value="Peripla_BP_4"/>
    <property type="match status" value="1"/>
</dbReference>
<dbReference type="GO" id="GO:0030313">
    <property type="term" value="C:cell envelope"/>
    <property type="evidence" value="ECO:0007669"/>
    <property type="project" value="UniProtKB-SubCell"/>
</dbReference>
<proteinExistence type="inferred from homology"/>
<protein>
    <recommendedName>
        <fullName evidence="5">Periplasmic binding protein domain-containing protein</fullName>
    </recommendedName>
</protein>
<evidence type="ECO:0000256" key="1">
    <source>
        <dbReference type="ARBA" id="ARBA00004196"/>
    </source>
</evidence>
<dbReference type="SUPFAM" id="SSF53822">
    <property type="entry name" value="Periplasmic binding protein-like I"/>
    <property type="match status" value="1"/>
</dbReference>
<gene>
    <name evidence="6" type="ORF">MPLDJ20_20193</name>
</gene>
<dbReference type="InterPro" id="IPR028082">
    <property type="entry name" value="Peripla_BP_I"/>
</dbReference>
<dbReference type="PROSITE" id="PS51257">
    <property type="entry name" value="PROKAR_LIPOPROTEIN"/>
    <property type="match status" value="1"/>
</dbReference>
<comment type="similarity">
    <text evidence="2">Belongs to the bacterial solute-binding protein 2 family.</text>
</comment>
<dbReference type="PROSITE" id="PS51318">
    <property type="entry name" value="TAT"/>
    <property type="match status" value="1"/>
</dbReference>
<dbReference type="EMBL" id="CCNB01000012">
    <property type="protein sequence ID" value="CDX35434.1"/>
    <property type="molecule type" value="Genomic_DNA"/>
</dbReference>
<evidence type="ECO:0000256" key="3">
    <source>
        <dbReference type="ARBA" id="ARBA00022729"/>
    </source>
</evidence>
<evidence type="ECO:0000313" key="7">
    <source>
        <dbReference type="Proteomes" id="UP000046373"/>
    </source>
</evidence>
<accession>A0A090GKH4</accession>
<evidence type="ECO:0000256" key="2">
    <source>
        <dbReference type="ARBA" id="ARBA00007639"/>
    </source>
</evidence>
<dbReference type="Proteomes" id="UP000046373">
    <property type="component" value="Unassembled WGS sequence"/>
</dbReference>
<dbReference type="PANTHER" id="PTHR46847:SF1">
    <property type="entry name" value="D-ALLOSE-BINDING PERIPLASMIC PROTEIN-RELATED"/>
    <property type="match status" value="1"/>
</dbReference>